<dbReference type="SUPFAM" id="SSF50486">
    <property type="entry name" value="FMT C-terminal domain-like"/>
    <property type="match status" value="1"/>
</dbReference>
<accession>A0A1S8DLK7</accession>
<evidence type="ECO:0000256" key="3">
    <source>
        <dbReference type="ARBA" id="ARBA00022801"/>
    </source>
</evidence>
<dbReference type="InterPro" id="IPR036995">
    <property type="entry name" value="MPG_sf"/>
</dbReference>
<dbReference type="PANTHER" id="PTHR10429">
    <property type="entry name" value="DNA-3-METHYLADENINE GLYCOSYLASE"/>
    <property type="match status" value="1"/>
</dbReference>
<keyword evidence="3 5" id="KW-0378">Hydrolase</keyword>
<dbReference type="PANTHER" id="PTHR10429:SF0">
    <property type="entry name" value="DNA-3-METHYLADENINE GLYCOSYLASE"/>
    <property type="match status" value="1"/>
</dbReference>
<reference evidence="6 7" key="1">
    <citation type="submission" date="2017-01" db="EMBL/GenBank/DDBJ databases">
        <title>Draft genome sequence of Pseudomonas pachastrellae type strain CCUG 46540T from a deep sea.</title>
        <authorList>
            <person name="Gomila M."/>
            <person name="Mulet M."/>
            <person name="Lalucat J."/>
            <person name="Garcia-Valdes E."/>
        </authorList>
    </citation>
    <scope>NUCLEOTIDE SEQUENCE [LARGE SCALE GENOMIC DNA]</scope>
    <source>
        <strain evidence="6 7">CCUG 46540</strain>
    </source>
</reference>
<dbReference type="EC" id="3.2.2.-" evidence="5"/>
<dbReference type="Proteomes" id="UP000242847">
    <property type="component" value="Unassembled WGS sequence"/>
</dbReference>
<dbReference type="AlphaFoldDB" id="A0A1S8DLK7"/>
<evidence type="ECO:0000256" key="5">
    <source>
        <dbReference type="HAMAP-Rule" id="MF_00527"/>
    </source>
</evidence>
<dbReference type="STRING" id="254161.SAMN05216256_10433"/>
<keyword evidence="4 5" id="KW-0234">DNA repair</keyword>
<evidence type="ECO:0000256" key="4">
    <source>
        <dbReference type="ARBA" id="ARBA00023204"/>
    </source>
</evidence>
<sequence length="244" mass="27269">MSDTRTRIPSPTPLPEHFFQQDARQLAVALLGKVIRRRLNGQWLAARIIETEAYLLEERGSHASLGYTEARRALFMAPGTIYMYYARGGDSMNCSSLGEGCGVLLKSGYPVVDTLSPADSLAQMQALNPSASGGVRAPERLCAGQTLLCRSLQIRVPDWNARRFSADQLLLDDDGYQPSQVLRAPRLGIPTGRDEHLFYRWVDAAYSRHCTRNPARRGQIEGQHFHNLKLETAQQQAQQESRPC</sequence>
<comment type="caution">
    <text evidence="6">The sequence shown here is derived from an EMBL/GenBank/DDBJ whole genome shotgun (WGS) entry which is preliminary data.</text>
</comment>
<dbReference type="GO" id="GO:0003677">
    <property type="term" value="F:DNA binding"/>
    <property type="evidence" value="ECO:0007669"/>
    <property type="project" value="InterPro"/>
</dbReference>
<dbReference type="Pfam" id="PF02245">
    <property type="entry name" value="Pur_DNA_glyco"/>
    <property type="match status" value="1"/>
</dbReference>
<dbReference type="InterPro" id="IPR003180">
    <property type="entry name" value="MPG"/>
</dbReference>
<dbReference type="OrthoDB" id="9794313at2"/>
<dbReference type="Gene3D" id="3.10.300.10">
    <property type="entry name" value="Methylpurine-DNA glycosylase (MPG)"/>
    <property type="match status" value="1"/>
</dbReference>
<comment type="similarity">
    <text evidence="1 5">Belongs to the DNA glycosylase MPG family.</text>
</comment>
<dbReference type="HAMAP" id="MF_00527">
    <property type="entry name" value="3MGH"/>
    <property type="match status" value="1"/>
</dbReference>
<evidence type="ECO:0000313" key="7">
    <source>
        <dbReference type="Proteomes" id="UP000242847"/>
    </source>
</evidence>
<gene>
    <name evidence="6" type="ORF">BXT89_00870</name>
</gene>
<dbReference type="InterPro" id="IPR011034">
    <property type="entry name" value="Formyl_transferase-like_C_sf"/>
</dbReference>
<dbReference type="GO" id="GO:0003905">
    <property type="term" value="F:alkylbase DNA N-glycosylase activity"/>
    <property type="evidence" value="ECO:0007669"/>
    <property type="project" value="InterPro"/>
</dbReference>
<dbReference type="RefSeq" id="WP_083723717.1">
    <property type="nucleotide sequence ID" value="NZ_FOUD01000004.1"/>
</dbReference>
<evidence type="ECO:0000256" key="1">
    <source>
        <dbReference type="ARBA" id="ARBA00009232"/>
    </source>
</evidence>
<protein>
    <recommendedName>
        <fullName evidence="5">Putative 3-methyladenine DNA glycosylase</fullName>
        <ecNumber evidence="5">3.2.2.-</ecNumber>
    </recommendedName>
</protein>
<dbReference type="EMBL" id="MUBC01000001">
    <property type="protein sequence ID" value="ONM45881.1"/>
    <property type="molecule type" value="Genomic_DNA"/>
</dbReference>
<keyword evidence="2 5" id="KW-0227">DNA damage</keyword>
<organism evidence="6 7">
    <name type="scientific">Halopseudomonas pachastrellae</name>
    <dbReference type="NCBI Taxonomy" id="254161"/>
    <lineage>
        <taxon>Bacteria</taxon>
        <taxon>Pseudomonadati</taxon>
        <taxon>Pseudomonadota</taxon>
        <taxon>Gammaproteobacteria</taxon>
        <taxon>Pseudomonadales</taxon>
        <taxon>Pseudomonadaceae</taxon>
        <taxon>Halopseudomonas</taxon>
    </lineage>
</organism>
<evidence type="ECO:0000256" key="2">
    <source>
        <dbReference type="ARBA" id="ARBA00022763"/>
    </source>
</evidence>
<name>A0A1S8DLK7_9GAMM</name>
<proteinExistence type="inferred from homology"/>
<dbReference type="GO" id="GO:0006284">
    <property type="term" value="P:base-excision repair"/>
    <property type="evidence" value="ECO:0007669"/>
    <property type="project" value="InterPro"/>
</dbReference>
<dbReference type="NCBIfam" id="NF002005">
    <property type="entry name" value="PRK00802.1-5"/>
    <property type="match status" value="1"/>
</dbReference>
<evidence type="ECO:0000313" key="6">
    <source>
        <dbReference type="EMBL" id="ONM45881.1"/>
    </source>
</evidence>
<keyword evidence="7" id="KW-1185">Reference proteome</keyword>